<organism evidence="2 3">
    <name type="scientific">Leifsonia virtsii</name>
    <dbReference type="NCBI Taxonomy" id="3035915"/>
    <lineage>
        <taxon>Bacteria</taxon>
        <taxon>Bacillati</taxon>
        <taxon>Actinomycetota</taxon>
        <taxon>Actinomycetes</taxon>
        <taxon>Micrococcales</taxon>
        <taxon>Microbacteriaceae</taxon>
        <taxon>Leifsonia</taxon>
    </lineage>
</organism>
<dbReference type="PANTHER" id="PTHR39339:SF1">
    <property type="entry name" value="CHAD DOMAIN-CONTAINING PROTEIN"/>
    <property type="match status" value="1"/>
</dbReference>
<sequence>MYALVGVSAELAEQLVAIETGGEDAVHQARTRVRRLRSILSVYKKAFDREEARRMRDRLTRLGERLGAVRDLEVRSRDLEDLLQAESSPELVDAVEALAAESRAAHDRALAELLSHLRGRSHRVLLADLQRFAADPPLAKAGRRHPGRVTRKGLAKAVERVRRNTGITLEQRHELRKAARRLRYAAEAVIDDRGRSAVRLAAAAETVHDRLGDHRDLVLLGRHLREHTAGRGLSPSATAGIAMLAADCDRRAEEKLDGLDEALDAIEW</sequence>
<dbReference type="SMART" id="SM00880">
    <property type="entry name" value="CHAD"/>
    <property type="match status" value="1"/>
</dbReference>
<dbReference type="PANTHER" id="PTHR39339">
    <property type="entry name" value="SLR1444 PROTEIN"/>
    <property type="match status" value="1"/>
</dbReference>
<dbReference type="InterPro" id="IPR038186">
    <property type="entry name" value="CHAD_dom_sf"/>
</dbReference>
<feature type="domain" description="CHAD" evidence="1">
    <location>
        <begin position="1"/>
        <end position="268"/>
    </location>
</feature>
<dbReference type="EMBL" id="JAROCB010000001">
    <property type="protein sequence ID" value="MDN4596481.1"/>
    <property type="molecule type" value="Genomic_DNA"/>
</dbReference>
<protein>
    <submittedName>
        <fullName evidence="2">CHAD domain-containing protein</fullName>
    </submittedName>
</protein>
<accession>A0ABT8IUJ6</accession>
<evidence type="ECO:0000313" key="3">
    <source>
        <dbReference type="Proteomes" id="UP001174210"/>
    </source>
</evidence>
<dbReference type="Proteomes" id="UP001174210">
    <property type="component" value="Unassembled WGS sequence"/>
</dbReference>
<dbReference type="InterPro" id="IPR007899">
    <property type="entry name" value="CHAD_dom"/>
</dbReference>
<dbReference type="Pfam" id="PF05235">
    <property type="entry name" value="CHAD"/>
    <property type="match status" value="1"/>
</dbReference>
<gene>
    <name evidence="2" type="ORF">P5G59_04960</name>
</gene>
<evidence type="ECO:0000313" key="2">
    <source>
        <dbReference type="EMBL" id="MDN4596481.1"/>
    </source>
</evidence>
<name>A0ABT8IUJ6_9MICO</name>
<evidence type="ECO:0000259" key="1">
    <source>
        <dbReference type="PROSITE" id="PS51708"/>
    </source>
</evidence>
<comment type="caution">
    <text evidence="2">The sequence shown here is derived from an EMBL/GenBank/DDBJ whole genome shotgun (WGS) entry which is preliminary data.</text>
</comment>
<dbReference type="RefSeq" id="WP_301216571.1">
    <property type="nucleotide sequence ID" value="NZ_JAROCB010000001.1"/>
</dbReference>
<dbReference type="Gene3D" id="1.40.20.10">
    <property type="entry name" value="CHAD domain"/>
    <property type="match status" value="1"/>
</dbReference>
<dbReference type="PROSITE" id="PS51708">
    <property type="entry name" value="CHAD"/>
    <property type="match status" value="1"/>
</dbReference>
<keyword evidence="3" id="KW-1185">Reference proteome</keyword>
<proteinExistence type="predicted"/>
<reference evidence="2" key="1">
    <citation type="submission" date="2023-03" db="EMBL/GenBank/DDBJ databases">
        <title>MT1 and MT2 Draft Genomes of Novel Species.</title>
        <authorList>
            <person name="Venkateswaran K."/>
        </authorList>
    </citation>
    <scope>NUCLEOTIDE SEQUENCE</scope>
    <source>
        <strain evidence="2">F6_8S_P_1A</strain>
    </source>
</reference>